<proteinExistence type="predicted"/>
<gene>
    <name evidence="1" type="ORF">S12H4_61497</name>
</gene>
<evidence type="ECO:0000313" key="1">
    <source>
        <dbReference type="EMBL" id="GAJ20839.1"/>
    </source>
</evidence>
<comment type="caution">
    <text evidence="1">The sequence shown here is derived from an EMBL/GenBank/DDBJ whole genome shotgun (WGS) entry which is preliminary data.</text>
</comment>
<dbReference type="EMBL" id="BARW01040840">
    <property type="protein sequence ID" value="GAJ20839.1"/>
    <property type="molecule type" value="Genomic_DNA"/>
</dbReference>
<reference evidence="1" key="1">
    <citation type="journal article" date="2014" name="Front. Microbiol.">
        <title>High frequency of phylogenetically diverse reductive dehalogenase-homologous genes in deep subseafloor sedimentary metagenomes.</title>
        <authorList>
            <person name="Kawai M."/>
            <person name="Futagami T."/>
            <person name="Toyoda A."/>
            <person name="Takaki Y."/>
            <person name="Nishi S."/>
            <person name="Hori S."/>
            <person name="Arai W."/>
            <person name="Tsubouchi T."/>
            <person name="Morono Y."/>
            <person name="Uchiyama I."/>
            <person name="Ito T."/>
            <person name="Fujiyama A."/>
            <person name="Inagaki F."/>
            <person name="Takami H."/>
        </authorList>
    </citation>
    <scope>NUCLEOTIDE SEQUENCE</scope>
    <source>
        <strain evidence="1">Expedition CK06-06</strain>
    </source>
</reference>
<feature type="non-terminal residue" evidence="1">
    <location>
        <position position="55"/>
    </location>
</feature>
<sequence length="55" mass="6254">MTAGFVPSPPLFTKATMRIAIYDLDKILFFSPKTFPNYALMKISNFHKQKGDEGE</sequence>
<name>X1UTN9_9ZZZZ</name>
<organism evidence="1">
    <name type="scientific">marine sediment metagenome</name>
    <dbReference type="NCBI Taxonomy" id="412755"/>
    <lineage>
        <taxon>unclassified sequences</taxon>
        <taxon>metagenomes</taxon>
        <taxon>ecological metagenomes</taxon>
    </lineage>
</organism>
<accession>X1UTN9</accession>
<dbReference type="AlphaFoldDB" id="X1UTN9"/>
<protein>
    <submittedName>
        <fullName evidence="1">Uncharacterized protein</fullName>
    </submittedName>
</protein>